<feature type="signal peptide" evidence="2">
    <location>
        <begin position="1"/>
        <end position="27"/>
    </location>
</feature>
<dbReference type="PANTHER" id="PTHR11306">
    <property type="entry name" value="NIEMANN PICK TYPE C2 PROTEIN NPC2-RELATED"/>
    <property type="match status" value="1"/>
</dbReference>
<dbReference type="Gene3D" id="2.60.40.770">
    <property type="match status" value="1"/>
</dbReference>
<dbReference type="AlphaFoldDB" id="A0A445I2P2"/>
<feature type="domain" description="MD-2-related lipid-recognition" evidence="3">
    <location>
        <begin position="31"/>
        <end position="148"/>
    </location>
</feature>
<protein>
    <recommendedName>
        <fullName evidence="3">MD-2-related lipid-recognition domain-containing protein</fullName>
    </recommendedName>
</protein>
<dbReference type="InterPro" id="IPR003172">
    <property type="entry name" value="ML_dom"/>
</dbReference>
<comment type="caution">
    <text evidence="4">The sequence shown here is derived from an EMBL/GenBank/DDBJ whole genome shotgun (WGS) entry which is preliminary data.</text>
</comment>
<dbReference type="EMBL" id="QZWG01000011">
    <property type="protein sequence ID" value="RZB80146.1"/>
    <property type="molecule type" value="Genomic_DNA"/>
</dbReference>
<evidence type="ECO:0000256" key="1">
    <source>
        <dbReference type="SAM" id="MobiDB-lite"/>
    </source>
</evidence>
<dbReference type="PANTHER" id="PTHR11306:SF64">
    <property type="entry name" value="LEGUMINOSIN GROUP578 SECRETED PEPTIDE"/>
    <property type="match status" value="1"/>
</dbReference>
<dbReference type="Proteomes" id="UP000289340">
    <property type="component" value="Chromosome 11"/>
</dbReference>
<accession>A0A445I2P2</accession>
<evidence type="ECO:0000313" key="4">
    <source>
        <dbReference type="EMBL" id="RZB80146.1"/>
    </source>
</evidence>
<dbReference type="Pfam" id="PF02221">
    <property type="entry name" value="E1_DerP2_DerF2"/>
    <property type="match status" value="1"/>
</dbReference>
<organism evidence="4 5">
    <name type="scientific">Glycine soja</name>
    <name type="common">Wild soybean</name>
    <dbReference type="NCBI Taxonomy" id="3848"/>
    <lineage>
        <taxon>Eukaryota</taxon>
        <taxon>Viridiplantae</taxon>
        <taxon>Streptophyta</taxon>
        <taxon>Embryophyta</taxon>
        <taxon>Tracheophyta</taxon>
        <taxon>Spermatophyta</taxon>
        <taxon>Magnoliopsida</taxon>
        <taxon>eudicotyledons</taxon>
        <taxon>Gunneridae</taxon>
        <taxon>Pentapetalae</taxon>
        <taxon>rosids</taxon>
        <taxon>fabids</taxon>
        <taxon>Fabales</taxon>
        <taxon>Fabaceae</taxon>
        <taxon>Papilionoideae</taxon>
        <taxon>50 kb inversion clade</taxon>
        <taxon>NPAAA clade</taxon>
        <taxon>indigoferoid/millettioid clade</taxon>
        <taxon>Phaseoleae</taxon>
        <taxon>Glycine</taxon>
        <taxon>Glycine subgen. Soja</taxon>
    </lineage>
</organism>
<dbReference type="GO" id="GO:0032934">
    <property type="term" value="F:sterol binding"/>
    <property type="evidence" value="ECO:0007669"/>
    <property type="project" value="InterPro"/>
</dbReference>
<dbReference type="InterPro" id="IPR014756">
    <property type="entry name" value="Ig_E-set"/>
</dbReference>
<keyword evidence="5" id="KW-1185">Reference proteome</keyword>
<gene>
    <name evidence="4" type="ORF">D0Y65_030057</name>
</gene>
<reference evidence="4 5" key="1">
    <citation type="submission" date="2018-09" db="EMBL/GenBank/DDBJ databases">
        <title>A high-quality reference genome of wild soybean provides a powerful tool to mine soybean genomes.</title>
        <authorList>
            <person name="Xie M."/>
            <person name="Chung C.Y.L."/>
            <person name="Li M.-W."/>
            <person name="Wong F.-L."/>
            <person name="Chan T.-F."/>
            <person name="Lam H.-M."/>
        </authorList>
    </citation>
    <scope>NUCLEOTIDE SEQUENCE [LARGE SCALE GENOMIC DNA]</scope>
    <source>
        <strain evidence="5">cv. W05</strain>
        <tissue evidence="4">Hypocotyl of etiolated seedlings</tissue>
    </source>
</reference>
<evidence type="ECO:0000256" key="2">
    <source>
        <dbReference type="SAM" id="SignalP"/>
    </source>
</evidence>
<proteinExistence type="predicted"/>
<evidence type="ECO:0000313" key="5">
    <source>
        <dbReference type="Proteomes" id="UP000289340"/>
    </source>
</evidence>
<name>A0A445I2P2_GLYSO</name>
<dbReference type="SUPFAM" id="SSF81296">
    <property type="entry name" value="E set domains"/>
    <property type="match status" value="1"/>
</dbReference>
<feature type="region of interest" description="Disordered" evidence="1">
    <location>
        <begin position="208"/>
        <end position="227"/>
    </location>
</feature>
<dbReference type="InterPro" id="IPR039670">
    <property type="entry name" value="NPC2-like"/>
</dbReference>
<dbReference type="GO" id="GO:0015918">
    <property type="term" value="P:sterol transport"/>
    <property type="evidence" value="ECO:0007669"/>
    <property type="project" value="InterPro"/>
</dbReference>
<feature type="chain" id="PRO_5019226772" description="MD-2-related lipid-recognition domain-containing protein" evidence="2">
    <location>
        <begin position="28"/>
        <end position="277"/>
    </location>
</feature>
<evidence type="ECO:0000259" key="3">
    <source>
        <dbReference type="SMART" id="SM00737"/>
    </source>
</evidence>
<dbReference type="SMART" id="SM00737">
    <property type="entry name" value="ML"/>
    <property type="match status" value="1"/>
</dbReference>
<sequence>MEFQFLPRFYLLVSLSILFLAPFHAQAKIKVTYCDKKADYAVKVSGVEISPNPVVSGQAATFKISATSGKAIYGGEVVIGVSYVGVPVHTERIDLCEEVTCPVANGNFLISHTQTLPAITPPAKTKPSQAWLVSTPTSGRSSHLRLLRENFSLQAAARDRCVAAGARRRRLCRCVAAGGRRGCVCVRLRVSRLGVRVGCGRDAAGAGEARGLGRVSPTPTSDKKQKKNAIFRHSAITATTAMAMAAAIPNPPRHRYSVAFFRKTAMKIRHGTAMAAI</sequence>
<keyword evidence="2" id="KW-0732">Signal</keyword>